<dbReference type="GO" id="GO:0000932">
    <property type="term" value="C:P-body"/>
    <property type="evidence" value="ECO:0007669"/>
    <property type="project" value="TreeGrafter"/>
</dbReference>
<keyword evidence="3" id="KW-0540">Nuclease</keyword>
<organism evidence="3 4">
    <name type="scientific">Daphnia magna</name>
    <dbReference type="NCBI Taxonomy" id="35525"/>
    <lineage>
        <taxon>Eukaryota</taxon>
        <taxon>Metazoa</taxon>
        <taxon>Ecdysozoa</taxon>
        <taxon>Arthropoda</taxon>
        <taxon>Crustacea</taxon>
        <taxon>Branchiopoda</taxon>
        <taxon>Diplostraca</taxon>
        <taxon>Cladocera</taxon>
        <taxon>Anomopoda</taxon>
        <taxon>Daphniidae</taxon>
        <taxon>Daphnia</taxon>
    </lineage>
</organism>
<keyword evidence="4" id="KW-1185">Reference proteome</keyword>
<proteinExistence type="predicted"/>
<comment type="caution">
    <text evidence="3">The sequence shown here is derived from an EMBL/GenBank/DDBJ whole genome shotgun (WGS) entry which is preliminary data.</text>
</comment>
<accession>A0A162S3S0</accession>
<dbReference type="STRING" id="35525.A0A162S3S0"/>
<dbReference type="InterPro" id="IPR033771">
    <property type="entry name" value="Rrp44_CSD1"/>
</dbReference>
<dbReference type="GO" id="GO:0010587">
    <property type="term" value="P:miRNA catabolic process"/>
    <property type="evidence" value="ECO:0007669"/>
    <property type="project" value="TreeGrafter"/>
</dbReference>
<evidence type="ECO:0000256" key="1">
    <source>
        <dbReference type="SAM" id="Phobius"/>
    </source>
</evidence>
<keyword evidence="3" id="KW-0378">Hydrolase</keyword>
<dbReference type="InterPro" id="IPR050180">
    <property type="entry name" value="RNR_Ribonuclease"/>
</dbReference>
<sequence length="154" mass="17292">MWEGSTFRPTACYVAYGHYYYYYVVVTDLRSEQTTSALWPTATKKNIVETLCLGVMQFQMVSLIASGVIENYCDAKDVEEGLLNGSLFKGVLRINPKNYKEAYISAPDGTEDFLIEGLLHRNRALNGDVVQDFFFFLGGWQVCILAVTLLSICG</sequence>
<dbReference type="GO" id="GO:0000175">
    <property type="term" value="F:3'-5'-RNA exonuclease activity"/>
    <property type="evidence" value="ECO:0007669"/>
    <property type="project" value="TreeGrafter"/>
</dbReference>
<keyword evidence="1" id="KW-1133">Transmembrane helix</keyword>
<dbReference type="GO" id="GO:0006402">
    <property type="term" value="P:mRNA catabolic process"/>
    <property type="evidence" value="ECO:0007669"/>
    <property type="project" value="TreeGrafter"/>
</dbReference>
<name>A0A162S3S0_9CRUS</name>
<feature type="domain" description="CSD1" evidence="2">
    <location>
        <begin position="71"/>
        <end position="131"/>
    </location>
</feature>
<gene>
    <name evidence="3" type="ORF">APZ42_012115</name>
</gene>
<dbReference type="PANTHER" id="PTHR23355">
    <property type="entry name" value="RIBONUCLEASE"/>
    <property type="match status" value="1"/>
</dbReference>
<dbReference type="Gene3D" id="2.40.50.690">
    <property type="match status" value="1"/>
</dbReference>
<evidence type="ECO:0000313" key="3">
    <source>
        <dbReference type="EMBL" id="KZS20989.1"/>
    </source>
</evidence>
<keyword evidence="1" id="KW-0472">Membrane</keyword>
<reference evidence="3 4" key="1">
    <citation type="submission" date="2016-03" db="EMBL/GenBank/DDBJ databases">
        <title>EvidentialGene: Evidence-directed Construction of Genes on Genomes.</title>
        <authorList>
            <person name="Gilbert D.G."/>
            <person name="Choi J.-H."/>
            <person name="Mockaitis K."/>
            <person name="Colbourne J."/>
            <person name="Pfrender M."/>
        </authorList>
    </citation>
    <scope>NUCLEOTIDE SEQUENCE [LARGE SCALE GENOMIC DNA]</scope>
    <source>
        <strain evidence="3 4">Xinb3</strain>
        <tissue evidence="3">Complete organism</tissue>
    </source>
</reference>
<dbReference type="AlphaFoldDB" id="A0A162S3S0"/>
<evidence type="ECO:0000313" key="4">
    <source>
        <dbReference type="Proteomes" id="UP000076858"/>
    </source>
</evidence>
<feature type="transmembrane region" description="Helical" evidence="1">
    <location>
        <begin position="133"/>
        <end position="153"/>
    </location>
</feature>
<dbReference type="InterPro" id="IPR012340">
    <property type="entry name" value="NA-bd_OB-fold"/>
</dbReference>
<keyword evidence="3" id="KW-0269">Exonuclease</keyword>
<dbReference type="Pfam" id="PF17216">
    <property type="entry name" value="Rrp44_CSD1"/>
    <property type="match status" value="1"/>
</dbReference>
<protein>
    <submittedName>
        <fullName evidence="3">DIS3 exonuclease 2-like protein</fullName>
    </submittedName>
</protein>
<dbReference type="EMBL" id="LRGB01000084">
    <property type="protein sequence ID" value="KZS20989.1"/>
    <property type="molecule type" value="Genomic_DNA"/>
</dbReference>
<keyword evidence="1" id="KW-0812">Transmembrane</keyword>
<evidence type="ECO:0000259" key="2">
    <source>
        <dbReference type="Pfam" id="PF17216"/>
    </source>
</evidence>
<dbReference type="Proteomes" id="UP000076858">
    <property type="component" value="Unassembled WGS sequence"/>
</dbReference>
<dbReference type="SUPFAM" id="SSF50249">
    <property type="entry name" value="Nucleic acid-binding proteins"/>
    <property type="match status" value="1"/>
</dbReference>
<dbReference type="PANTHER" id="PTHR23355:SF9">
    <property type="entry name" value="DIS3-LIKE EXONUCLEASE 2"/>
    <property type="match status" value="1"/>
</dbReference>